<organism evidence="6">
    <name type="scientific">marine metagenome</name>
    <dbReference type="NCBI Taxonomy" id="408172"/>
    <lineage>
        <taxon>unclassified sequences</taxon>
        <taxon>metagenomes</taxon>
        <taxon>ecological metagenomes</taxon>
    </lineage>
</organism>
<dbReference type="PANTHER" id="PTHR21349:SF0">
    <property type="entry name" value="LARGE RIBOSOMAL SUBUNIT PROTEIN BL21M"/>
    <property type="match status" value="1"/>
</dbReference>
<dbReference type="InterPro" id="IPR036164">
    <property type="entry name" value="bL21-like_sf"/>
</dbReference>
<sequence length="103" mass="11354">MYAVVKTGGKQYKVTEGATIEVNRVSGDEGSTLTIDTVLMVNQDGSVKIGTPTIDGAKVEAEVVRHTRGPKLVIWKMKRRKGYRNKNGHRQDLSVLKINKISS</sequence>
<dbReference type="PANTHER" id="PTHR21349">
    <property type="entry name" value="50S RIBOSOMAL PROTEIN L21"/>
    <property type="match status" value="1"/>
</dbReference>
<dbReference type="InterPro" id="IPR018258">
    <property type="entry name" value="Ribosomal_bL21_CS"/>
</dbReference>
<keyword evidence="2" id="KW-0699">rRNA-binding</keyword>
<dbReference type="EMBL" id="UINC01020301">
    <property type="protein sequence ID" value="SVA85378.1"/>
    <property type="molecule type" value="Genomic_DNA"/>
</dbReference>
<name>A0A381Z801_9ZZZZ</name>
<dbReference type="AlphaFoldDB" id="A0A381Z801"/>
<dbReference type="GO" id="GO:0006412">
    <property type="term" value="P:translation"/>
    <property type="evidence" value="ECO:0007669"/>
    <property type="project" value="InterPro"/>
</dbReference>
<dbReference type="PROSITE" id="PS01169">
    <property type="entry name" value="RIBOSOMAL_L21"/>
    <property type="match status" value="1"/>
</dbReference>
<dbReference type="NCBIfam" id="TIGR00061">
    <property type="entry name" value="L21"/>
    <property type="match status" value="1"/>
</dbReference>
<keyword evidence="5" id="KW-0687">Ribonucleoprotein</keyword>
<evidence type="ECO:0000256" key="2">
    <source>
        <dbReference type="ARBA" id="ARBA00022730"/>
    </source>
</evidence>
<dbReference type="GO" id="GO:0019843">
    <property type="term" value="F:rRNA binding"/>
    <property type="evidence" value="ECO:0007669"/>
    <property type="project" value="UniProtKB-KW"/>
</dbReference>
<dbReference type="HAMAP" id="MF_01363">
    <property type="entry name" value="Ribosomal_bL21"/>
    <property type="match status" value="1"/>
</dbReference>
<comment type="similarity">
    <text evidence="1">Belongs to the bacterial ribosomal protein bL21 family.</text>
</comment>
<keyword evidence="4" id="KW-0689">Ribosomal protein</keyword>
<dbReference type="InterPro" id="IPR028909">
    <property type="entry name" value="bL21-like"/>
</dbReference>
<dbReference type="SUPFAM" id="SSF141091">
    <property type="entry name" value="L21p-like"/>
    <property type="match status" value="1"/>
</dbReference>
<protein>
    <recommendedName>
        <fullName evidence="7">50S ribosomal protein L21</fullName>
    </recommendedName>
</protein>
<evidence type="ECO:0000313" key="6">
    <source>
        <dbReference type="EMBL" id="SVA85378.1"/>
    </source>
</evidence>
<evidence type="ECO:0000256" key="4">
    <source>
        <dbReference type="ARBA" id="ARBA00022980"/>
    </source>
</evidence>
<dbReference type="GO" id="GO:1990904">
    <property type="term" value="C:ribonucleoprotein complex"/>
    <property type="evidence" value="ECO:0007669"/>
    <property type="project" value="UniProtKB-KW"/>
</dbReference>
<proteinExistence type="inferred from homology"/>
<dbReference type="GO" id="GO:0003735">
    <property type="term" value="F:structural constituent of ribosome"/>
    <property type="evidence" value="ECO:0007669"/>
    <property type="project" value="InterPro"/>
</dbReference>
<dbReference type="Pfam" id="PF00829">
    <property type="entry name" value="Ribosomal_L21p"/>
    <property type="match status" value="1"/>
</dbReference>
<evidence type="ECO:0000256" key="5">
    <source>
        <dbReference type="ARBA" id="ARBA00023274"/>
    </source>
</evidence>
<dbReference type="GO" id="GO:0005737">
    <property type="term" value="C:cytoplasm"/>
    <property type="evidence" value="ECO:0007669"/>
    <property type="project" value="UniProtKB-ARBA"/>
</dbReference>
<dbReference type="GO" id="GO:0005840">
    <property type="term" value="C:ribosome"/>
    <property type="evidence" value="ECO:0007669"/>
    <property type="project" value="UniProtKB-KW"/>
</dbReference>
<reference evidence="6" key="1">
    <citation type="submission" date="2018-05" db="EMBL/GenBank/DDBJ databases">
        <authorList>
            <person name="Lanie J.A."/>
            <person name="Ng W.-L."/>
            <person name="Kazmierczak K.M."/>
            <person name="Andrzejewski T.M."/>
            <person name="Davidsen T.M."/>
            <person name="Wayne K.J."/>
            <person name="Tettelin H."/>
            <person name="Glass J.I."/>
            <person name="Rusch D."/>
            <person name="Podicherti R."/>
            <person name="Tsui H.-C.T."/>
            <person name="Winkler M.E."/>
        </authorList>
    </citation>
    <scope>NUCLEOTIDE SEQUENCE</scope>
</reference>
<accession>A0A381Z801</accession>
<gene>
    <name evidence="6" type="ORF">METZ01_LOCUS138232</name>
</gene>
<evidence type="ECO:0008006" key="7">
    <source>
        <dbReference type="Google" id="ProtNLM"/>
    </source>
</evidence>
<evidence type="ECO:0000256" key="3">
    <source>
        <dbReference type="ARBA" id="ARBA00022884"/>
    </source>
</evidence>
<dbReference type="InterPro" id="IPR001787">
    <property type="entry name" value="Ribosomal_bL21"/>
</dbReference>
<evidence type="ECO:0000256" key="1">
    <source>
        <dbReference type="ARBA" id="ARBA00008563"/>
    </source>
</evidence>
<keyword evidence="3" id="KW-0694">RNA-binding</keyword>